<gene>
    <name evidence="4" type="ORF">S01H1_05652</name>
</gene>
<name>X0SH05_9ZZZZ</name>
<evidence type="ECO:0000256" key="1">
    <source>
        <dbReference type="ARBA" id="ARBA00022723"/>
    </source>
</evidence>
<feature type="non-terminal residue" evidence="4">
    <location>
        <position position="488"/>
    </location>
</feature>
<comment type="caution">
    <text evidence="4">The sequence shown here is derived from an EMBL/GenBank/DDBJ whole genome shotgun (WGS) entry which is preliminary data.</text>
</comment>
<keyword evidence="1" id="KW-0479">Metal-binding</keyword>
<dbReference type="GO" id="GO:0046872">
    <property type="term" value="F:metal ion binding"/>
    <property type="evidence" value="ECO:0007669"/>
    <property type="project" value="UniProtKB-KW"/>
</dbReference>
<sequence>WLLLTMFLFNPASAAENTVKNTPRRPNVLLILTDDHYARALGSVNPEVKTPALDRLAREGVRMDNAYICFPVCHTARCTILTGRYPSSHRAWQNGTILRDYEVTLGEVFLDAKYQTAAIGKMHHESEGQTQGIQYVWNEDDYYPILHPDDLQATVTRELPEKHQYLVGIQQRPEEEIHSSMITSQVLKWLEEHAADDRPWFLILSYPIPHDPTAPVARYANMYDPEKVTLPPNVQNRFDSALPWYQQRHKQRNLTEQEIRLFLARYYGLVSQVDDYIGRVLNLLRKRKALDSTIVMFAGDQGEIAGEHGWVGKHAFFYEAEAKFPLIVRYPRLIPSGKVTTSLVSQVDLMPTLLDLTDVPIPIGVQGVSQAPVLTGEKPAVRQACFGEVHQFNKFIRTANFALTYYRAKGGELYDLAKDPYELKNVFDDPAYAAERQKLMHQLLEWCLEKEDMSTPVGYEWGGIEKKLREQLRQKQKVHHPGLSVKPG</sequence>
<evidence type="ECO:0000313" key="4">
    <source>
        <dbReference type="EMBL" id="GAF75167.1"/>
    </source>
</evidence>
<dbReference type="AlphaFoldDB" id="X0SH05"/>
<dbReference type="GO" id="GO:0008484">
    <property type="term" value="F:sulfuric ester hydrolase activity"/>
    <property type="evidence" value="ECO:0007669"/>
    <property type="project" value="TreeGrafter"/>
</dbReference>
<organism evidence="4">
    <name type="scientific">marine sediment metagenome</name>
    <dbReference type="NCBI Taxonomy" id="412755"/>
    <lineage>
        <taxon>unclassified sequences</taxon>
        <taxon>metagenomes</taxon>
        <taxon>ecological metagenomes</taxon>
    </lineage>
</organism>
<evidence type="ECO:0000259" key="3">
    <source>
        <dbReference type="Pfam" id="PF00884"/>
    </source>
</evidence>
<feature type="non-terminal residue" evidence="4">
    <location>
        <position position="1"/>
    </location>
</feature>
<accession>X0SH05</accession>
<protein>
    <recommendedName>
        <fullName evidence="3">Sulfatase N-terminal domain-containing protein</fullName>
    </recommendedName>
</protein>
<feature type="domain" description="Sulfatase N-terminal" evidence="3">
    <location>
        <begin position="26"/>
        <end position="359"/>
    </location>
</feature>
<dbReference type="InterPro" id="IPR000917">
    <property type="entry name" value="Sulfatase_N"/>
</dbReference>
<dbReference type="GO" id="GO:0005737">
    <property type="term" value="C:cytoplasm"/>
    <property type="evidence" value="ECO:0007669"/>
    <property type="project" value="TreeGrafter"/>
</dbReference>
<evidence type="ECO:0000256" key="2">
    <source>
        <dbReference type="ARBA" id="ARBA00022801"/>
    </source>
</evidence>
<proteinExistence type="predicted"/>
<dbReference type="InterPro" id="IPR017850">
    <property type="entry name" value="Alkaline_phosphatase_core_sf"/>
</dbReference>
<dbReference type="EMBL" id="BARS01002943">
    <property type="protein sequence ID" value="GAF75167.1"/>
    <property type="molecule type" value="Genomic_DNA"/>
</dbReference>
<dbReference type="Pfam" id="PF00884">
    <property type="entry name" value="Sulfatase"/>
    <property type="match status" value="1"/>
</dbReference>
<dbReference type="Gene3D" id="3.40.720.10">
    <property type="entry name" value="Alkaline Phosphatase, subunit A"/>
    <property type="match status" value="1"/>
</dbReference>
<dbReference type="SUPFAM" id="SSF53649">
    <property type="entry name" value="Alkaline phosphatase-like"/>
    <property type="match status" value="1"/>
</dbReference>
<reference evidence="4" key="1">
    <citation type="journal article" date="2014" name="Front. Microbiol.">
        <title>High frequency of phylogenetically diverse reductive dehalogenase-homologous genes in deep subseafloor sedimentary metagenomes.</title>
        <authorList>
            <person name="Kawai M."/>
            <person name="Futagami T."/>
            <person name="Toyoda A."/>
            <person name="Takaki Y."/>
            <person name="Nishi S."/>
            <person name="Hori S."/>
            <person name="Arai W."/>
            <person name="Tsubouchi T."/>
            <person name="Morono Y."/>
            <person name="Uchiyama I."/>
            <person name="Ito T."/>
            <person name="Fujiyama A."/>
            <person name="Inagaki F."/>
            <person name="Takami H."/>
        </authorList>
    </citation>
    <scope>NUCLEOTIDE SEQUENCE</scope>
    <source>
        <strain evidence="4">Expedition CK06-06</strain>
    </source>
</reference>
<dbReference type="PANTHER" id="PTHR45953">
    <property type="entry name" value="IDURONATE 2-SULFATASE"/>
    <property type="match status" value="1"/>
</dbReference>
<dbReference type="PANTHER" id="PTHR45953:SF1">
    <property type="entry name" value="IDURONATE 2-SULFATASE"/>
    <property type="match status" value="1"/>
</dbReference>
<keyword evidence="2" id="KW-0378">Hydrolase</keyword>